<dbReference type="GeneID" id="100367991"/>
<evidence type="ECO:0000256" key="6">
    <source>
        <dbReference type="ARBA" id="ARBA00023128"/>
    </source>
</evidence>
<keyword evidence="8" id="KW-0143">Chaperone</keyword>
<comment type="subcellular location">
    <subcellularLocation>
        <location evidence="1 8">Mitochondrion inner membrane</location>
    </subcellularLocation>
</comment>
<dbReference type="Proteomes" id="UP000694865">
    <property type="component" value="Unplaced"/>
</dbReference>
<dbReference type="InterPro" id="IPR036249">
    <property type="entry name" value="Thioredoxin-like_sf"/>
</dbReference>
<evidence type="ECO:0000256" key="2">
    <source>
        <dbReference type="ARBA" id="ARBA00010996"/>
    </source>
</evidence>
<evidence type="ECO:0000256" key="5">
    <source>
        <dbReference type="ARBA" id="ARBA00023008"/>
    </source>
</evidence>
<dbReference type="SUPFAM" id="SSF52833">
    <property type="entry name" value="Thioredoxin-like"/>
    <property type="match status" value="1"/>
</dbReference>
<organism evidence="9 10">
    <name type="scientific">Saccoglossus kowalevskii</name>
    <name type="common">Acorn worm</name>
    <dbReference type="NCBI Taxonomy" id="10224"/>
    <lineage>
        <taxon>Eukaryota</taxon>
        <taxon>Metazoa</taxon>
        <taxon>Hemichordata</taxon>
        <taxon>Enteropneusta</taxon>
        <taxon>Harrimaniidae</taxon>
        <taxon>Saccoglossus</taxon>
    </lineage>
</organism>
<keyword evidence="9" id="KW-1185">Reference proteome</keyword>
<comment type="subunit">
    <text evidence="8">Homodimer.</text>
</comment>
<reference evidence="10" key="1">
    <citation type="submission" date="2025-08" db="UniProtKB">
        <authorList>
            <consortium name="RefSeq"/>
        </authorList>
    </citation>
    <scope>IDENTIFICATION</scope>
    <source>
        <tissue evidence="10">Testes</tissue>
    </source>
</reference>
<evidence type="ECO:0000256" key="7">
    <source>
        <dbReference type="ARBA" id="ARBA00023136"/>
    </source>
</evidence>
<dbReference type="InterPro" id="IPR017276">
    <property type="entry name" value="Synth_of_cyt-c-oxidase_Sco1/2"/>
</dbReference>
<keyword evidence="3 8" id="KW-0479">Metal-binding</keyword>
<dbReference type="Pfam" id="PF02630">
    <property type="entry name" value="SCO1-SenC"/>
    <property type="match status" value="1"/>
</dbReference>
<dbReference type="InterPro" id="IPR003782">
    <property type="entry name" value="SCO1/SenC"/>
</dbReference>
<evidence type="ECO:0000313" key="9">
    <source>
        <dbReference type="Proteomes" id="UP000694865"/>
    </source>
</evidence>
<dbReference type="PIRSF" id="PIRSF037736">
    <property type="entry name" value="SCO1"/>
    <property type="match status" value="1"/>
</dbReference>
<accession>A0ABM0MI72</accession>
<evidence type="ECO:0000313" key="10">
    <source>
        <dbReference type="RefSeq" id="XP_006819713.1"/>
    </source>
</evidence>
<evidence type="ECO:0000256" key="8">
    <source>
        <dbReference type="PIRNR" id="PIRNR037736"/>
    </source>
</evidence>
<evidence type="ECO:0000256" key="3">
    <source>
        <dbReference type="ARBA" id="ARBA00022723"/>
    </source>
</evidence>
<dbReference type="Gene3D" id="3.40.30.10">
    <property type="entry name" value="Glutaredoxin"/>
    <property type="match status" value="1"/>
</dbReference>
<keyword evidence="4 8" id="KW-0999">Mitochondrion inner membrane</keyword>
<comment type="function">
    <text evidence="8">Copper metallochaperone essential for the synthesis and maturation of cytochrome c oxidase subunit II (MT-CO2/COX2) by facilitating the incorporation of copper into the Cu(A) site of MT-CO2/COX2.</text>
</comment>
<dbReference type="PANTHER" id="PTHR12151">
    <property type="entry name" value="ELECTRON TRANSPORT PROTIN SCO1/SENC FAMILY MEMBER"/>
    <property type="match status" value="1"/>
</dbReference>
<gene>
    <name evidence="10" type="primary">LOC100367991</name>
</gene>
<dbReference type="CDD" id="cd02968">
    <property type="entry name" value="SCO"/>
    <property type="match status" value="1"/>
</dbReference>
<evidence type="ECO:0000256" key="4">
    <source>
        <dbReference type="ARBA" id="ARBA00022792"/>
    </source>
</evidence>
<protein>
    <submittedName>
        <fullName evidence="10">Protein SCO1 homolog, mitochondrial-like isoform X1</fullName>
    </submittedName>
</protein>
<keyword evidence="7" id="KW-0472">Membrane</keyword>
<comment type="similarity">
    <text evidence="2 8">Belongs to the SCO1/2 family.</text>
</comment>
<dbReference type="RefSeq" id="XP_006819713.1">
    <property type="nucleotide sequence ID" value="XM_006819650.1"/>
</dbReference>
<proteinExistence type="inferred from homology"/>
<dbReference type="PANTHER" id="PTHR12151:SF5">
    <property type="entry name" value="AT19154P"/>
    <property type="match status" value="1"/>
</dbReference>
<sequence>MERFLSTIRLSANSRRVQQLLATKSTSSLPWQGRSLSFTCLCKTQDRIASSSQKEDMVNVSRTSNQPIMSYLSTRLYTTEGKPSGDGTKDKEREKSPVTWKSLLVTFGVGAALLLGMKYVKKEKEIAAEKERTKTLGKAAIGGPFDLIDHDGKPTSNKDFLGKWVLLYFGFTHCPDICPDELEKMCLAVDKINSIKTIPDITPIFITIDPERDSPQAMKEYCKEFHPNLIGLTGAKEKVEEAARSYRVYYSAGPKDEDNDYIVDHTIIMYLINPEGAFLDYYGQNKNDDEIAGSIASHMRKYKQF</sequence>
<keyword evidence="5 8" id="KW-0186">Copper</keyword>
<name>A0ABM0MI72_SACKO</name>
<keyword evidence="6 8" id="KW-0496">Mitochondrion</keyword>
<evidence type="ECO:0000256" key="1">
    <source>
        <dbReference type="ARBA" id="ARBA00004273"/>
    </source>
</evidence>